<dbReference type="AlphaFoldDB" id="A0A512MEM3"/>
<feature type="transmembrane region" description="Helical" evidence="1">
    <location>
        <begin position="119"/>
        <end position="138"/>
    </location>
</feature>
<keyword evidence="1" id="KW-0472">Membrane</keyword>
<evidence type="ECO:0000256" key="1">
    <source>
        <dbReference type="SAM" id="Phobius"/>
    </source>
</evidence>
<protein>
    <submittedName>
        <fullName evidence="2">Uncharacterized protein</fullName>
    </submittedName>
</protein>
<comment type="caution">
    <text evidence="2">The sequence shown here is derived from an EMBL/GenBank/DDBJ whole genome shotgun (WGS) entry which is preliminary data.</text>
</comment>
<feature type="transmembrane region" description="Helical" evidence="1">
    <location>
        <begin position="21"/>
        <end position="40"/>
    </location>
</feature>
<keyword evidence="1" id="KW-0812">Transmembrane</keyword>
<feature type="transmembrane region" description="Helical" evidence="1">
    <location>
        <begin position="46"/>
        <end position="67"/>
    </location>
</feature>
<gene>
    <name evidence="2" type="ORF">BGE01nite_44430</name>
</gene>
<organism evidence="2 3">
    <name type="scientific">Brevifollis gellanilyticus</name>
    <dbReference type="NCBI Taxonomy" id="748831"/>
    <lineage>
        <taxon>Bacteria</taxon>
        <taxon>Pseudomonadati</taxon>
        <taxon>Verrucomicrobiota</taxon>
        <taxon>Verrucomicrobiia</taxon>
        <taxon>Verrucomicrobiales</taxon>
        <taxon>Verrucomicrobiaceae</taxon>
    </lineage>
</organism>
<feature type="transmembrane region" description="Helical" evidence="1">
    <location>
        <begin position="79"/>
        <end position="99"/>
    </location>
</feature>
<dbReference type="EMBL" id="BKAG01000043">
    <property type="protein sequence ID" value="GEP45152.1"/>
    <property type="molecule type" value="Genomic_DNA"/>
</dbReference>
<name>A0A512MEM3_9BACT</name>
<evidence type="ECO:0000313" key="3">
    <source>
        <dbReference type="Proteomes" id="UP000321577"/>
    </source>
</evidence>
<keyword evidence="3" id="KW-1185">Reference proteome</keyword>
<dbReference type="Proteomes" id="UP000321577">
    <property type="component" value="Unassembled WGS sequence"/>
</dbReference>
<proteinExistence type="predicted"/>
<reference evidence="2 3" key="1">
    <citation type="submission" date="2019-07" db="EMBL/GenBank/DDBJ databases">
        <title>Whole genome shotgun sequence of Brevifollis gellanilyticus NBRC 108608.</title>
        <authorList>
            <person name="Hosoyama A."/>
            <person name="Uohara A."/>
            <person name="Ohji S."/>
            <person name="Ichikawa N."/>
        </authorList>
    </citation>
    <scope>NUCLEOTIDE SEQUENCE [LARGE SCALE GENOMIC DNA]</scope>
    <source>
        <strain evidence="2 3">NBRC 108608</strain>
    </source>
</reference>
<sequence length="159" mass="17545">MHSPNRSLIFPTMNTLQKVPAWFWMLLSYAALAVPFLWAGNQPASTASTSVFMGCLLVCWIPAFVFVNRRDIQEHRVFWISQAVSLLAAAAVFGIVMAVSMHFQDLNARDARTDGSTPAVVATIIAYLISNNICVSLVTRTRATVEASVEKKLSPSKKR</sequence>
<keyword evidence="1" id="KW-1133">Transmembrane helix</keyword>
<accession>A0A512MEM3</accession>
<evidence type="ECO:0000313" key="2">
    <source>
        <dbReference type="EMBL" id="GEP45152.1"/>
    </source>
</evidence>